<sequence length="127" mass="14367">MRAVIFAKGFWLYSQLSVARYSGGIDISEPGDDKRHFLIVDEKGQPFCGDLSPENVQADLVDKEFIPLYKKLGRDLFISIVKANPLMSRKDLKQRLTDAAEVKKGYEEKMKAAKEAKLKAQNPSLFD</sequence>
<evidence type="ECO:0000256" key="1">
    <source>
        <dbReference type="SAM" id="Coils"/>
    </source>
</evidence>
<keyword evidence="1" id="KW-0175">Coiled coil</keyword>
<protein>
    <submittedName>
        <fullName evidence="2">Uncharacterized protein</fullName>
    </submittedName>
</protein>
<reference evidence="2" key="1">
    <citation type="journal article" date="2021" name="Proc. Natl. Acad. Sci. U.S.A.">
        <title>A Catalog of Tens of Thousands of Viruses from Human Metagenomes Reveals Hidden Associations with Chronic Diseases.</title>
        <authorList>
            <person name="Tisza M.J."/>
            <person name="Buck C.B."/>
        </authorList>
    </citation>
    <scope>NUCLEOTIDE SEQUENCE</scope>
    <source>
        <strain evidence="2">Ctbvd11</strain>
    </source>
</reference>
<accession>A0A8S5QD34</accession>
<feature type="coiled-coil region" evidence="1">
    <location>
        <begin position="89"/>
        <end position="116"/>
    </location>
</feature>
<proteinExistence type="predicted"/>
<evidence type="ECO:0000313" key="2">
    <source>
        <dbReference type="EMBL" id="DAE17175.1"/>
    </source>
</evidence>
<dbReference type="EMBL" id="BK015636">
    <property type="protein sequence ID" value="DAE17175.1"/>
    <property type="molecule type" value="Genomic_DNA"/>
</dbReference>
<name>A0A8S5QD34_9CAUD</name>
<organism evidence="2">
    <name type="scientific">Siphoviridae sp. ctbvd11</name>
    <dbReference type="NCBI Taxonomy" id="2825567"/>
    <lineage>
        <taxon>Viruses</taxon>
        <taxon>Duplodnaviria</taxon>
        <taxon>Heunggongvirae</taxon>
        <taxon>Uroviricota</taxon>
        <taxon>Caudoviricetes</taxon>
    </lineage>
</organism>